<protein>
    <submittedName>
        <fullName evidence="1">Uncharacterized protein</fullName>
    </submittedName>
</protein>
<evidence type="ECO:0000313" key="1">
    <source>
        <dbReference type="EMBL" id="AIB35154.1"/>
    </source>
</evidence>
<dbReference type="Proteomes" id="UP000027308">
    <property type="component" value="Chromosome"/>
</dbReference>
<accession>A0A1N7U5T0</accession>
<evidence type="ECO:0000313" key="2">
    <source>
        <dbReference type="EMBL" id="ERH56507.1"/>
    </source>
</evidence>
<dbReference type="EMBL" id="AVQG01000023">
    <property type="protein sequence ID" value="ERH56507.1"/>
    <property type="molecule type" value="Genomic_DNA"/>
</dbReference>
<accession>U1UN74</accession>
<organism evidence="1 4">
    <name type="scientific">Pseudomonas simiae</name>
    <dbReference type="NCBI Taxonomy" id="321846"/>
    <lineage>
        <taxon>Bacteria</taxon>
        <taxon>Pseudomonadati</taxon>
        <taxon>Pseudomonadota</taxon>
        <taxon>Gammaproteobacteria</taxon>
        <taxon>Pseudomonadales</taxon>
        <taxon>Pseudomonadaceae</taxon>
        <taxon>Pseudomonas</taxon>
    </lineage>
</organism>
<reference evidence="2 3" key="1">
    <citation type="submission" date="2013-08" db="EMBL/GenBank/DDBJ databases">
        <title>Biodegradation of aromatic compounds in biofilm forming Pseudomonas isolated from sewage sludge.</title>
        <authorList>
            <person name="Qureshi A."/>
            <person name="Ghosh S."/>
            <person name="Khardenavis A.A."/>
            <person name="Kapley A."/>
            <person name="Purohit H.J."/>
        </authorList>
    </citation>
    <scope>NUCLEOTIDE SEQUENCE [LARGE SCALE GENOMIC DNA]</scope>
    <source>
        <strain evidence="2 3">EGD-AQ6</strain>
    </source>
</reference>
<dbReference type="EMBL" id="CP007637">
    <property type="protein sequence ID" value="AIB35154.1"/>
    <property type="molecule type" value="Genomic_DNA"/>
</dbReference>
<dbReference type="AlphaFoldDB" id="A0A1N7U5T0"/>
<gene>
    <name evidence="2" type="ORF">O204_04965</name>
    <name evidence="1" type="ORF">PS417_06120</name>
</gene>
<reference evidence="1 4" key="2">
    <citation type="submission" date="2014-05" db="EMBL/GenBank/DDBJ databases">
        <title>Pseudomonas simiae WCS417.</title>
        <authorList>
            <person name="Berendsen R.L."/>
        </authorList>
    </citation>
    <scope>NUCLEOTIDE SEQUENCE [LARGE SCALE GENOMIC DNA]</scope>
    <source>
        <strain evidence="1 4">WCS417</strain>
    </source>
</reference>
<sequence length="90" mass="9522">MWGAHLPGSKQFFYDQKNFPKPKPPNAIMPRGITPKPMVILLLGLQASLQGSLQGLVGLAGSGLLGPQGLQPQLDLDALILILSIPISTP</sequence>
<evidence type="ECO:0000313" key="4">
    <source>
        <dbReference type="Proteomes" id="UP000027308"/>
    </source>
</evidence>
<dbReference type="Proteomes" id="UP000016504">
    <property type="component" value="Unassembled WGS sequence"/>
</dbReference>
<name>A0A1N7U5T0_9PSED</name>
<evidence type="ECO:0000313" key="3">
    <source>
        <dbReference type="Proteomes" id="UP000016504"/>
    </source>
</evidence>
<proteinExistence type="predicted"/>